<dbReference type="PANTHER" id="PTHR34385:SF1">
    <property type="entry name" value="PEPTIDOGLYCAN L-ALANYL-D-GLUTAMATE ENDOPEPTIDASE CWLK"/>
    <property type="match status" value="1"/>
</dbReference>
<comment type="caution">
    <text evidence="2">The sequence shown here is derived from an EMBL/GenBank/DDBJ whole genome shotgun (WGS) entry which is preliminary data.</text>
</comment>
<dbReference type="CDD" id="cd14852">
    <property type="entry name" value="LD-carboxypeptidase"/>
    <property type="match status" value="1"/>
</dbReference>
<dbReference type="Proteomes" id="UP000824140">
    <property type="component" value="Unassembled WGS sequence"/>
</dbReference>
<proteinExistence type="predicted"/>
<evidence type="ECO:0000259" key="1">
    <source>
        <dbReference type="Pfam" id="PF02557"/>
    </source>
</evidence>
<dbReference type="InterPro" id="IPR009045">
    <property type="entry name" value="Zn_M74/Hedgehog-like"/>
</dbReference>
<accession>A0A9D1FZA4</accession>
<name>A0A9D1FZA4_9FIRM</name>
<dbReference type="GO" id="GO:0006508">
    <property type="term" value="P:proteolysis"/>
    <property type="evidence" value="ECO:0007669"/>
    <property type="project" value="InterPro"/>
</dbReference>
<organism evidence="2 3">
    <name type="scientific">Candidatus Alectryocaccomicrobium excrementavium</name>
    <dbReference type="NCBI Taxonomy" id="2840668"/>
    <lineage>
        <taxon>Bacteria</taxon>
        <taxon>Bacillati</taxon>
        <taxon>Bacillota</taxon>
        <taxon>Clostridia</taxon>
        <taxon>Candidatus Alectryocaccomicrobium</taxon>
    </lineage>
</organism>
<dbReference type="InterPro" id="IPR052179">
    <property type="entry name" value="DD-CPase-like"/>
</dbReference>
<protein>
    <submittedName>
        <fullName evidence="2">M15 family metallopeptidase</fullName>
    </submittedName>
</protein>
<dbReference type="PANTHER" id="PTHR34385">
    <property type="entry name" value="D-ALANYL-D-ALANINE CARBOXYPEPTIDASE"/>
    <property type="match status" value="1"/>
</dbReference>
<dbReference type="AlphaFoldDB" id="A0A9D1FZA4"/>
<dbReference type="EMBL" id="DVJN01000096">
    <property type="protein sequence ID" value="HIS92343.1"/>
    <property type="molecule type" value="Genomic_DNA"/>
</dbReference>
<feature type="domain" description="D-alanyl-D-alanine carboxypeptidase-like core" evidence="1">
    <location>
        <begin position="84"/>
        <end position="201"/>
    </location>
</feature>
<sequence>MRKFVRWLLFALVCLAALGIWRERHGAIYWPFRNIAPIASSAEAGEGNVLLVNAWNPLPEDYQPGTLVNLYEQRHSFLLASSEIWLEKSTYEAAEAMFHQAEEDGVNGFIITSGYRTRAEQEEIYAQTTDGTAALPGTSEHETGLAFDVTAQRDGGGFEETPQFDWLIENCWDFGFILRYPEEDEEITGIAYEPWHYRYVGVQAAREIRDKGCTLEEYVGG</sequence>
<gene>
    <name evidence="2" type="ORF">IAA84_04930</name>
</gene>
<reference evidence="2" key="2">
    <citation type="journal article" date="2021" name="PeerJ">
        <title>Extensive microbial diversity within the chicken gut microbiome revealed by metagenomics and culture.</title>
        <authorList>
            <person name="Gilroy R."/>
            <person name="Ravi A."/>
            <person name="Getino M."/>
            <person name="Pursley I."/>
            <person name="Horton D.L."/>
            <person name="Alikhan N.F."/>
            <person name="Baker D."/>
            <person name="Gharbi K."/>
            <person name="Hall N."/>
            <person name="Watson M."/>
            <person name="Adriaenssens E.M."/>
            <person name="Foster-Nyarko E."/>
            <person name="Jarju S."/>
            <person name="Secka A."/>
            <person name="Antonio M."/>
            <person name="Oren A."/>
            <person name="Chaudhuri R.R."/>
            <person name="La Ragione R."/>
            <person name="Hildebrand F."/>
            <person name="Pallen M.J."/>
        </authorList>
    </citation>
    <scope>NUCLEOTIDE SEQUENCE</scope>
    <source>
        <strain evidence="2">13766</strain>
    </source>
</reference>
<dbReference type="GO" id="GO:0008233">
    <property type="term" value="F:peptidase activity"/>
    <property type="evidence" value="ECO:0007669"/>
    <property type="project" value="InterPro"/>
</dbReference>
<dbReference type="Gene3D" id="3.30.1380.10">
    <property type="match status" value="1"/>
</dbReference>
<evidence type="ECO:0000313" key="2">
    <source>
        <dbReference type="EMBL" id="HIS92343.1"/>
    </source>
</evidence>
<dbReference type="SUPFAM" id="SSF55166">
    <property type="entry name" value="Hedgehog/DD-peptidase"/>
    <property type="match status" value="1"/>
</dbReference>
<dbReference type="InterPro" id="IPR003709">
    <property type="entry name" value="VanY-like_core_dom"/>
</dbReference>
<dbReference type="InterPro" id="IPR058193">
    <property type="entry name" value="VanY/YodJ_core_dom"/>
</dbReference>
<reference evidence="2" key="1">
    <citation type="submission" date="2020-10" db="EMBL/GenBank/DDBJ databases">
        <authorList>
            <person name="Gilroy R."/>
        </authorList>
    </citation>
    <scope>NUCLEOTIDE SEQUENCE</scope>
    <source>
        <strain evidence="2">13766</strain>
    </source>
</reference>
<evidence type="ECO:0000313" key="3">
    <source>
        <dbReference type="Proteomes" id="UP000824140"/>
    </source>
</evidence>
<dbReference type="Pfam" id="PF02557">
    <property type="entry name" value="VanY"/>
    <property type="match status" value="1"/>
</dbReference>